<dbReference type="OrthoDB" id="2891796at2"/>
<protein>
    <submittedName>
        <fullName evidence="2">Uncharacterized protein</fullName>
    </submittedName>
</protein>
<proteinExistence type="predicted"/>
<sequence>MKGKELEEAIDFKKLTIVELQIKIEELKEKYPEANKLVYVTQSALIEADFQMELAEHLEEEPILGRSLQEYEIRPEIDIKEKTIVNLSACIYLKDVKLIPFSSPNEPTYLEEFILFSDHLLGITMK</sequence>
<reference evidence="3" key="1">
    <citation type="submission" date="2016-08" db="EMBL/GenBank/DDBJ databases">
        <authorList>
            <person name="Varghese N."/>
            <person name="Submissions Spin"/>
        </authorList>
    </citation>
    <scope>NUCLEOTIDE SEQUENCE [LARGE SCALE GENOMIC DNA]</scope>
    <source>
        <strain evidence="3">SGD-1123</strain>
    </source>
</reference>
<dbReference type="RefSeq" id="WP_058299885.1">
    <property type="nucleotide sequence ID" value="NZ_FMAU01000009.1"/>
</dbReference>
<feature type="coiled-coil region" evidence="1">
    <location>
        <begin position="10"/>
        <end position="37"/>
    </location>
</feature>
<evidence type="ECO:0000313" key="3">
    <source>
        <dbReference type="Proteomes" id="UP000181997"/>
    </source>
</evidence>
<keyword evidence="3" id="KW-1185">Reference proteome</keyword>
<organism evidence="2 3">
    <name type="scientific">[Bacillus] enclensis</name>
    <dbReference type="NCBI Taxonomy" id="1402860"/>
    <lineage>
        <taxon>Bacteria</taxon>
        <taxon>Bacillati</taxon>
        <taxon>Bacillota</taxon>
        <taxon>Bacilli</taxon>
        <taxon>Bacillales</taxon>
        <taxon>Bacillaceae</taxon>
        <taxon>Rossellomorea</taxon>
    </lineage>
</organism>
<dbReference type="AlphaFoldDB" id="A0A0V8H767"/>
<dbReference type="Proteomes" id="UP000181997">
    <property type="component" value="Unassembled WGS sequence"/>
</dbReference>
<keyword evidence="1" id="KW-0175">Coiled coil</keyword>
<evidence type="ECO:0000256" key="1">
    <source>
        <dbReference type="SAM" id="Coils"/>
    </source>
</evidence>
<evidence type="ECO:0000313" key="2">
    <source>
        <dbReference type="EMBL" id="SCC33967.1"/>
    </source>
</evidence>
<gene>
    <name evidence="2" type="ORF">GA0061094_4101</name>
</gene>
<dbReference type="EMBL" id="FMAU01000009">
    <property type="protein sequence ID" value="SCC33967.1"/>
    <property type="molecule type" value="Genomic_DNA"/>
</dbReference>
<accession>A0A0V8H767</accession>
<name>A0A0V8H767_9BACI</name>